<dbReference type="Gene3D" id="3.40.50.300">
    <property type="entry name" value="P-loop containing nucleotide triphosphate hydrolases"/>
    <property type="match status" value="1"/>
</dbReference>
<evidence type="ECO:0000313" key="3">
    <source>
        <dbReference type="Proteomes" id="UP000006227"/>
    </source>
</evidence>
<dbReference type="InterPro" id="IPR004843">
    <property type="entry name" value="Calcineurin-like_PHP"/>
</dbReference>
<organism evidence="2 3">
    <name type="scientific">Ligilactobacillus salivarius NIAS840</name>
    <dbReference type="NCBI Taxonomy" id="1029822"/>
    <lineage>
        <taxon>Bacteria</taxon>
        <taxon>Bacillati</taxon>
        <taxon>Bacillota</taxon>
        <taxon>Bacilli</taxon>
        <taxon>Lactobacillales</taxon>
        <taxon>Lactobacillaceae</taxon>
        <taxon>Ligilactobacillus</taxon>
    </lineage>
</organism>
<sequence length="804" mass="93692">MRELYLTMGSPASGKSTFIQEHNLEDYTIVADKVRTLFGNYNLALDTSEKLHKHEINQNNEHLVWNTIYQAVERRMQNGETTFVDSTMLYRGAFRQFNKLRIKYRYKVYLVNFMSYQAKKYGSMNALIDEFVKRDSNRTRKVGREVITRYVNRWYAHRKQIPQWVKVLDPKECVARLEETLNTIEYPDFSNKFDCIKIIGDVHGEYDGLNEIFANHKRGTAYIFCGDLLDRGTKNLETLKFANSLKGNNIFFLRGNHEQRIEEYLTTGNFSGQFGRITYPTLLDEVGSKEDLDELLSNYTKQLEDYLAFSFNGKKYLVSHAGIEPVAMDMPLHLLNENVFTLGINLKETGSPYDRDIDKTYANATVNVENPVEQVHGHRNVFEYKPDDNNNIINLCNDDFVPYYELKLAENGVKTSISTVARANVSNFVEDVFNDEDIRDVDIGDGIVAHNFTREVFNNNRWTPTTTNARGLFTCGDKIVGRGFKKFFNEGQTPTSTLENVGYPARVYTKWNGFLMIAFYDKKKGYIHFLSKGGSSFHSMLIGKALMFDKKIYPYGIGKNLGENLASFYKNPDNRNTSVLFEVINVKHNEHIIDYSKDYPLYDYIIMPLAIVNNDKEGKVRLDLMDKYLNLDYQTFNTPEELRKFIDKQQDRTDTEGFVIYGTRNMLKVKLPYYKQARQLRTILENPKRRVRTKHNDWYNTVLDLETLLKKKIFFSPKLALWIENHYKQSGGKEITAKNGMELSDFTGLLEAVNEGEELRRYKKDIKQEFEAEKDFALPEVDNTDDLLENPDNYYSICDRKRQE</sequence>
<protein>
    <recommendedName>
        <fullName evidence="1">Serine/threonine specific protein phosphatases domain-containing protein</fullName>
    </recommendedName>
</protein>
<reference evidence="2 3" key="1">
    <citation type="journal article" date="2011" name="J. Bacteriol.">
        <title>Genome Sequence of Lactobacillus salivarius NIAS840, Isolated from Chicken Intestine.</title>
        <authorList>
            <person name="Ham J.S."/>
            <person name="Kim H.W."/>
            <person name="Seol K.H."/>
            <person name="Jang A."/>
            <person name="Jeong S.G."/>
            <person name="Oh M.H."/>
            <person name="Kim D.H."/>
            <person name="Kang D.K."/>
            <person name="Kim G.B."/>
            <person name="Cha C.J."/>
        </authorList>
    </citation>
    <scope>NUCLEOTIDE SEQUENCE [LARGE SCALE GENOMIC DNA]</scope>
    <source>
        <strain evidence="2 3">NIAS840</strain>
    </source>
</reference>
<dbReference type="Pfam" id="PF09511">
    <property type="entry name" value="RNA_lig_T4_1"/>
    <property type="match status" value="1"/>
</dbReference>
<gene>
    <name evidence="2" type="ORF">NIAS840_01728</name>
</gene>
<dbReference type="PATRIC" id="fig|1029822.3.peg.1722"/>
<dbReference type="PANTHER" id="PTHR11668:SF496">
    <property type="entry name" value="SERINE_THREONINE-PROTEIN PHOSPHATASE"/>
    <property type="match status" value="1"/>
</dbReference>
<name>F5VG08_9LACO</name>
<dbReference type="SMART" id="SM00156">
    <property type="entry name" value="PP2Ac"/>
    <property type="match status" value="1"/>
</dbReference>
<dbReference type="Proteomes" id="UP000006227">
    <property type="component" value="Unassembled WGS sequence"/>
</dbReference>
<dbReference type="InterPro" id="IPR006186">
    <property type="entry name" value="Ser/Thr-sp_prot-phosphatase"/>
</dbReference>
<accession>F5VG08</accession>
<dbReference type="EMBL" id="AFMN01000002">
    <property type="protein sequence ID" value="EGL98297.1"/>
    <property type="molecule type" value="Genomic_DNA"/>
</dbReference>
<dbReference type="Pfam" id="PF13671">
    <property type="entry name" value="AAA_33"/>
    <property type="match status" value="1"/>
</dbReference>
<feature type="domain" description="Serine/threonine specific protein phosphatases" evidence="1">
    <location>
        <begin position="169"/>
        <end position="432"/>
    </location>
</feature>
<dbReference type="SUPFAM" id="SSF56300">
    <property type="entry name" value="Metallo-dependent phosphatases"/>
    <property type="match status" value="1"/>
</dbReference>
<dbReference type="AlphaFoldDB" id="F5VG08"/>
<dbReference type="Pfam" id="PF00149">
    <property type="entry name" value="Metallophos"/>
    <property type="match status" value="1"/>
</dbReference>
<dbReference type="InterPro" id="IPR029052">
    <property type="entry name" value="Metallo-depent_PP-like"/>
</dbReference>
<evidence type="ECO:0000259" key="1">
    <source>
        <dbReference type="SMART" id="SM00156"/>
    </source>
</evidence>
<evidence type="ECO:0000313" key="2">
    <source>
        <dbReference type="EMBL" id="EGL98297.1"/>
    </source>
</evidence>
<dbReference type="PANTHER" id="PTHR11668">
    <property type="entry name" value="SERINE/THREONINE PROTEIN PHOSPHATASE"/>
    <property type="match status" value="1"/>
</dbReference>
<dbReference type="Gene3D" id="3.60.21.10">
    <property type="match status" value="1"/>
</dbReference>
<dbReference type="InterPro" id="IPR050341">
    <property type="entry name" value="PP1_catalytic_subunit"/>
</dbReference>
<dbReference type="InterPro" id="IPR027417">
    <property type="entry name" value="P-loop_NTPase"/>
</dbReference>
<dbReference type="RefSeq" id="WP_004563992.1">
    <property type="nucleotide sequence ID" value="NZ_AFMN01000002.1"/>
</dbReference>
<dbReference type="SUPFAM" id="SSF52540">
    <property type="entry name" value="P-loop containing nucleoside triphosphate hydrolases"/>
    <property type="match status" value="1"/>
</dbReference>
<dbReference type="GO" id="GO:0016787">
    <property type="term" value="F:hydrolase activity"/>
    <property type="evidence" value="ECO:0007669"/>
    <property type="project" value="InterPro"/>
</dbReference>
<comment type="caution">
    <text evidence="2">The sequence shown here is derived from an EMBL/GenBank/DDBJ whole genome shotgun (WGS) entry which is preliminary data.</text>
</comment>
<proteinExistence type="predicted"/>
<dbReference type="InterPro" id="IPR019039">
    <property type="entry name" value="T4-Rnl1-like_N"/>
</dbReference>